<evidence type="ECO:0000313" key="2">
    <source>
        <dbReference type="Proteomes" id="UP000019376"/>
    </source>
</evidence>
<dbReference type="OrthoDB" id="9986966at2759"/>
<evidence type="ECO:0000313" key="1">
    <source>
        <dbReference type="EMBL" id="EPS31089.1"/>
    </source>
</evidence>
<reference evidence="1 2" key="1">
    <citation type="journal article" date="2013" name="PLoS ONE">
        <title>Genomic and secretomic analyses reveal unique features of the lignocellulolytic enzyme system of Penicillium decumbens.</title>
        <authorList>
            <person name="Liu G."/>
            <person name="Zhang L."/>
            <person name="Wei X."/>
            <person name="Zou G."/>
            <person name="Qin Y."/>
            <person name="Ma L."/>
            <person name="Li J."/>
            <person name="Zheng H."/>
            <person name="Wang S."/>
            <person name="Wang C."/>
            <person name="Xun L."/>
            <person name="Zhao G.-P."/>
            <person name="Zhou Z."/>
            <person name="Qu Y."/>
        </authorList>
    </citation>
    <scope>NUCLEOTIDE SEQUENCE [LARGE SCALE GENOMIC DNA]</scope>
    <source>
        <strain evidence="2">114-2 / CGMCC 5302</strain>
    </source>
</reference>
<keyword evidence="2" id="KW-1185">Reference proteome</keyword>
<accession>S7ZL88</accession>
<organism evidence="1 2">
    <name type="scientific">Penicillium oxalicum (strain 114-2 / CGMCC 5302)</name>
    <name type="common">Penicillium decumbens</name>
    <dbReference type="NCBI Taxonomy" id="933388"/>
    <lineage>
        <taxon>Eukaryota</taxon>
        <taxon>Fungi</taxon>
        <taxon>Dikarya</taxon>
        <taxon>Ascomycota</taxon>
        <taxon>Pezizomycotina</taxon>
        <taxon>Eurotiomycetes</taxon>
        <taxon>Eurotiomycetidae</taxon>
        <taxon>Eurotiales</taxon>
        <taxon>Aspergillaceae</taxon>
        <taxon>Penicillium</taxon>
    </lineage>
</organism>
<proteinExistence type="predicted"/>
<dbReference type="Proteomes" id="UP000019376">
    <property type="component" value="Unassembled WGS sequence"/>
</dbReference>
<dbReference type="PhylomeDB" id="S7ZL88"/>
<gene>
    <name evidence="1" type="ORF">PDE_06043</name>
</gene>
<dbReference type="HOGENOM" id="CLU_126681_0_0_1"/>
<dbReference type="InterPro" id="IPR035992">
    <property type="entry name" value="Ricin_B-like_lectins"/>
</dbReference>
<dbReference type="EMBL" id="KB644413">
    <property type="protein sequence ID" value="EPS31089.1"/>
    <property type="molecule type" value="Genomic_DNA"/>
</dbReference>
<name>S7ZL88_PENO1</name>
<dbReference type="SUPFAM" id="SSF50370">
    <property type="entry name" value="Ricin B-like lectins"/>
    <property type="match status" value="1"/>
</dbReference>
<sequence>MALDVDNDGVDNKEGVLKMAPSANYSGQFWQFMPQLSGEYKLCTMFLGPDRVLDVYGNDKTKPHMARVGNYSGQLWVVEGWGDGTWKSSNAYSGKKLHLDTYAGTYEPFMGDRDHAGQYWTITAIKKVWNVVKISYCLRLFV</sequence>
<dbReference type="STRING" id="933388.S7ZL88"/>
<keyword evidence="1" id="KW-0430">Lectin</keyword>
<dbReference type="GO" id="GO:0030246">
    <property type="term" value="F:carbohydrate binding"/>
    <property type="evidence" value="ECO:0007669"/>
    <property type="project" value="UniProtKB-KW"/>
</dbReference>
<dbReference type="Gene3D" id="2.80.10.50">
    <property type="match status" value="1"/>
</dbReference>
<dbReference type="AlphaFoldDB" id="S7ZL88"/>
<protein>
    <submittedName>
        <fullName evidence="1">Putative Ricin B-related lectin</fullName>
    </submittedName>
</protein>
<dbReference type="eggNOG" id="ENOG502SQTV">
    <property type="taxonomic scope" value="Eukaryota"/>
</dbReference>
<dbReference type="CDD" id="cd00161">
    <property type="entry name" value="beta-trefoil_Ricin-like"/>
    <property type="match status" value="1"/>
</dbReference>